<evidence type="ECO:0000313" key="1">
    <source>
        <dbReference type="EMBL" id="MQA21651.1"/>
    </source>
</evidence>
<dbReference type="AlphaFoldDB" id="A0A843SHM3"/>
<comment type="caution">
    <text evidence="1">The sequence shown here is derived from an EMBL/GenBank/DDBJ whole genome shotgun (WGS) entry which is preliminary data.</text>
</comment>
<accession>A0A843SHM3</accession>
<protein>
    <recommendedName>
        <fullName evidence="3">ATP-binding protein</fullName>
    </recommendedName>
</protein>
<sequence length="385" mass="42935">MDPIVLSDLKTLAEVEAGLRSIHESPGAALQVKGDAVNKRNGALYDAARLQLFVTWARAAKDKTIHFHASNNIDTVVEKLCDYAPGIAALRMAAGVQVGDQFIDRRDALRQAREKMQSTDDEDFGSIIKGRCIDMTCVSGMRLQYLAPLFTARSPEASKDAGAMLALFKKLFFRVNQQDQELVPESFLKAVGIFTSELFSNTQEHATSDYRHIDYIAHVEGFIASWVVMEERLFKSDFDGHHKLRNFWSRESLVSREAFSEPGMSSMRCLQLSFFDSGPGFASRATGKRTRELSRDEERNVLIRCLQKNFTTKQQTGAGQGIPGVLAALKEIGGLIRIRSGRQAIFNCFGMGESNHLFEFDDWNSDELVEVAGAVITIIIPLRVN</sequence>
<keyword evidence="2" id="KW-1185">Reference proteome</keyword>
<gene>
    <name evidence="1" type="ORF">GEV01_19220</name>
</gene>
<dbReference type="EMBL" id="WHUF01000005">
    <property type="protein sequence ID" value="MQA21651.1"/>
    <property type="molecule type" value="Genomic_DNA"/>
</dbReference>
<proteinExistence type="predicted"/>
<evidence type="ECO:0000313" key="2">
    <source>
        <dbReference type="Proteomes" id="UP000444318"/>
    </source>
</evidence>
<dbReference type="RefSeq" id="WP_152807193.1">
    <property type="nucleotide sequence ID" value="NZ_WHUF01000005.1"/>
</dbReference>
<reference evidence="1 2" key="1">
    <citation type="submission" date="2019-10" db="EMBL/GenBank/DDBJ databases">
        <title>Two novel species isolated from a subtropical stream in China.</title>
        <authorList>
            <person name="Lu H."/>
        </authorList>
    </citation>
    <scope>NUCLEOTIDE SEQUENCE [LARGE SCALE GENOMIC DNA]</scope>
    <source>
        <strain evidence="1 2">FT103W</strain>
    </source>
</reference>
<organism evidence="1 2">
    <name type="scientific">Rugamonas rivuli</name>
    <dbReference type="NCBI Taxonomy" id="2743358"/>
    <lineage>
        <taxon>Bacteria</taxon>
        <taxon>Pseudomonadati</taxon>
        <taxon>Pseudomonadota</taxon>
        <taxon>Betaproteobacteria</taxon>
        <taxon>Burkholderiales</taxon>
        <taxon>Oxalobacteraceae</taxon>
        <taxon>Telluria group</taxon>
        <taxon>Rugamonas</taxon>
    </lineage>
</organism>
<dbReference type="Proteomes" id="UP000444318">
    <property type="component" value="Unassembled WGS sequence"/>
</dbReference>
<evidence type="ECO:0008006" key="3">
    <source>
        <dbReference type="Google" id="ProtNLM"/>
    </source>
</evidence>
<name>A0A843SHM3_9BURK</name>